<evidence type="ECO:0000256" key="1">
    <source>
        <dbReference type="ARBA" id="ARBA00004651"/>
    </source>
</evidence>
<dbReference type="PROSITE" id="PS50850">
    <property type="entry name" value="MFS"/>
    <property type="match status" value="1"/>
</dbReference>
<dbReference type="PANTHER" id="PTHR42718:SF46">
    <property type="entry name" value="BLR6921 PROTEIN"/>
    <property type="match status" value="1"/>
</dbReference>
<dbReference type="InterPro" id="IPR036259">
    <property type="entry name" value="MFS_trans_sf"/>
</dbReference>
<dbReference type="InterPro" id="IPR011701">
    <property type="entry name" value="MFS"/>
</dbReference>
<reference evidence="9 10" key="1">
    <citation type="submission" date="2018-05" db="EMBL/GenBank/DDBJ databases">
        <title>Genomic Encyclopedia of Type Strains, Phase IV (KMG-IV): sequencing the most valuable type-strain genomes for metagenomic binning, comparative biology and taxonomic classification.</title>
        <authorList>
            <person name="Goeker M."/>
        </authorList>
    </citation>
    <scope>NUCLEOTIDE SEQUENCE [LARGE SCALE GENOMIC DNA]</scope>
    <source>
        <strain evidence="9 10">DSM 22999</strain>
    </source>
</reference>
<dbReference type="AlphaFoldDB" id="A0A2U0T6Q4"/>
<dbReference type="OrthoDB" id="9812221at2"/>
<feature type="transmembrane region" description="Helical" evidence="7">
    <location>
        <begin position="332"/>
        <end position="350"/>
    </location>
</feature>
<comment type="subcellular location">
    <subcellularLocation>
        <location evidence="1">Cell membrane</location>
        <topology evidence="1">Multi-pass membrane protein</topology>
    </subcellularLocation>
</comment>
<dbReference type="PANTHER" id="PTHR42718">
    <property type="entry name" value="MAJOR FACILITATOR SUPERFAMILY MULTIDRUG TRANSPORTER MFSC"/>
    <property type="match status" value="1"/>
</dbReference>
<feature type="transmembrane region" description="Helical" evidence="7">
    <location>
        <begin position="434"/>
        <end position="455"/>
    </location>
</feature>
<feature type="domain" description="Major facilitator superfamily (MFS) profile" evidence="8">
    <location>
        <begin position="14"/>
        <end position="460"/>
    </location>
</feature>
<dbReference type="Gene3D" id="1.20.1720.10">
    <property type="entry name" value="Multidrug resistance protein D"/>
    <property type="match status" value="1"/>
</dbReference>
<evidence type="ECO:0000256" key="7">
    <source>
        <dbReference type="SAM" id="Phobius"/>
    </source>
</evidence>
<feature type="transmembrane region" description="Helical" evidence="7">
    <location>
        <begin position="227"/>
        <end position="246"/>
    </location>
</feature>
<dbReference type="InterPro" id="IPR004638">
    <property type="entry name" value="EmrB-like"/>
</dbReference>
<name>A0A2U0T6Q4_9PAST</name>
<dbReference type="Proteomes" id="UP000245909">
    <property type="component" value="Unassembled WGS sequence"/>
</dbReference>
<evidence type="ECO:0000256" key="6">
    <source>
        <dbReference type="ARBA" id="ARBA00023136"/>
    </source>
</evidence>
<keyword evidence="6 7" id="KW-0472">Membrane</keyword>
<evidence type="ECO:0000256" key="2">
    <source>
        <dbReference type="ARBA" id="ARBA00022448"/>
    </source>
</evidence>
<comment type="caution">
    <text evidence="9">The sequence shown here is derived from an EMBL/GenBank/DDBJ whole genome shotgun (WGS) entry which is preliminary data.</text>
</comment>
<feature type="transmembrane region" description="Helical" evidence="7">
    <location>
        <begin position="138"/>
        <end position="160"/>
    </location>
</feature>
<keyword evidence="5 7" id="KW-1133">Transmembrane helix</keyword>
<dbReference type="RefSeq" id="WP_116631852.1">
    <property type="nucleotide sequence ID" value="NZ_QENU01000006.1"/>
</dbReference>
<evidence type="ECO:0000256" key="4">
    <source>
        <dbReference type="ARBA" id="ARBA00022692"/>
    </source>
</evidence>
<dbReference type="EMBL" id="QENU01000006">
    <property type="protein sequence ID" value="PVX39286.1"/>
    <property type="molecule type" value="Genomic_DNA"/>
</dbReference>
<evidence type="ECO:0000256" key="5">
    <source>
        <dbReference type="ARBA" id="ARBA00022989"/>
    </source>
</evidence>
<feature type="transmembrane region" description="Helical" evidence="7">
    <location>
        <begin position="166"/>
        <end position="188"/>
    </location>
</feature>
<proteinExistence type="predicted"/>
<keyword evidence="2" id="KW-0813">Transport</keyword>
<evidence type="ECO:0000313" key="9">
    <source>
        <dbReference type="EMBL" id="PVX39286.1"/>
    </source>
</evidence>
<dbReference type="GO" id="GO:0022857">
    <property type="term" value="F:transmembrane transporter activity"/>
    <property type="evidence" value="ECO:0007669"/>
    <property type="project" value="InterPro"/>
</dbReference>
<feature type="transmembrane region" description="Helical" evidence="7">
    <location>
        <begin position="356"/>
        <end position="382"/>
    </location>
</feature>
<evidence type="ECO:0000313" key="10">
    <source>
        <dbReference type="Proteomes" id="UP000245909"/>
    </source>
</evidence>
<evidence type="ECO:0000259" key="8">
    <source>
        <dbReference type="PROSITE" id="PS50850"/>
    </source>
</evidence>
<protein>
    <submittedName>
        <fullName evidence="9">EmrB/QacA subfamily drug resistance transporter</fullName>
    </submittedName>
</protein>
<dbReference type="NCBIfam" id="TIGR00711">
    <property type="entry name" value="efflux_EmrB"/>
    <property type="match status" value="1"/>
</dbReference>
<feature type="transmembrane region" description="Helical" evidence="7">
    <location>
        <begin position="403"/>
        <end position="422"/>
    </location>
</feature>
<evidence type="ECO:0000256" key="3">
    <source>
        <dbReference type="ARBA" id="ARBA00022475"/>
    </source>
</evidence>
<organism evidence="9 10">
    <name type="scientific">Alitibacter langaaensis DSM 22999</name>
    <dbReference type="NCBI Taxonomy" id="1122935"/>
    <lineage>
        <taxon>Bacteria</taxon>
        <taxon>Pseudomonadati</taxon>
        <taxon>Pseudomonadota</taxon>
        <taxon>Gammaproteobacteria</taxon>
        <taxon>Pasteurellales</taxon>
        <taxon>Pasteurellaceae</taxon>
        <taxon>Alitibacter</taxon>
    </lineage>
</organism>
<feature type="transmembrane region" description="Helical" evidence="7">
    <location>
        <begin position="53"/>
        <end position="72"/>
    </location>
</feature>
<dbReference type="GO" id="GO:0005886">
    <property type="term" value="C:plasma membrane"/>
    <property type="evidence" value="ECO:0007669"/>
    <property type="project" value="UniProtKB-SubCell"/>
</dbReference>
<dbReference type="CDD" id="cd17503">
    <property type="entry name" value="MFS_LmrB_MDR_like"/>
    <property type="match status" value="1"/>
</dbReference>
<feature type="transmembrane region" description="Helical" evidence="7">
    <location>
        <begin position="266"/>
        <end position="287"/>
    </location>
</feature>
<keyword evidence="10" id="KW-1185">Reference proteome</keyword>
<sequence>MTTIKSNSLDYRPLAWIAAIALFMQSLDATILNTALPAIAVDMHESALEMQMAVISYALTVAALIPLSGWVADRFGTLHSFRVSVFVFVLGSVACAMSTTLNQLIAARVLQGIGGALMMPVARLAIIRYVPKNKIIAAWNLMAMAGLIGPVVGPILGGWFVTHMTWHWIFLMNLPIGLMGIWIAGKYMPNNYGNAGRLDWFGFLLFAFGLMGITFGLDVIADDLNQKVKALALIGGGIGLLILYVYHAKRASNPLIPLSLWKVRTFTLGMIGNLLVRISGSGVPFLLPLMLQIAFHYDAQTAGLMIAPIAVSSILIKTFATKLLFKYGYKTSLILTALGMTVSIAAMALITKDTPLWVYVPLIMFYGACMSLMFTAVNTLTIGDLNAQQASAGSTLLSMMQQVGIGFGIAISSVILALWRGALGENAEGLEQAFSYTFLVSSSFAILLALLMSLLHKDDGDNLRKK</sequence>
<dbReference type="PRINTS" id="PR01036">
    <property type="entry name" value="TCRTETB"/>
</dbReference>
<feature type="transmembrane region" description="Helical" evidence="7">
    <location>
        <begin position="299"/>
        <end position="320"/>
    </location>
</feature>
<dbReference type="SUPFAM" id="SSF103473">
    <property type="entry name" value="MFS general substrate transporter"/>
    <property type="match status" value="1"/>
</dbReference>
<feature type="transmembrane region" description="Helical" evidence="7">
    <location>
        <begin position="200"/>
        <end position="221"/>
    </location>
</feature>
<keyword evidence="3" id="KW-1003">Cell membrane</keyword>
<dbReference type="InterPro" id="IPR020846">
    <property type="entry name" value="MFS_dom"/>
</dbReference>
<feature type="transmembrane region" description="Helical" evidence="7">
    <location>
        <begin position="79"/>
        <end position="99"/>
    </location>
</feature>
<dbReference type="Pfam" id="PF07690">
    <property type="entry name" value="MFS_1"/>
    <property type="match status" value="1"/>
</dbReference>
<feature type="transmembrane region" description="Helical" evidence="7">
    <location>
        <begin position="105"/>
        <end position="126"/>
    </location>
</feature>
<gene>
    <name evidence="9" type="ORF">C8D76_106108</name>
</gene>
<dbReference type="Gene3D" id="1.20.1250.20">
    <property type="entry name" value="MFS general substrate transporter like domains"/>
    <property type="match status" value="1"/>
</dbReference>
<accession>A0A2U0T6Q4</accession>
<keyword evidence="4 7" id="KW-0812">Transmembrane</keyword>